<dbReference type="EMBL" id="ADBV01008970">
    <property type="protein sequence ID" value="EJW76515.1"/>
    <property type="molecule type" value="Genomic_DNA"/>
</dbReference>
<dbReference type="InterPro" id="IPR039448">
    <property type="entry name" value="Beta_helix"/>
</dbReference>
<dbReference type="InterPro" id="IPR012334">
    <property type="entry name" value="Pectin_lyas_fold"/>
</dbReference>
<evidence type="ECO:0000259" key="4">
    <source>
        <dbReference type="Pfam" id="PF13229"/>
    </source>
</evidence>
<dbReference type="InterPro" id="IPR053243">
    <property type="entry name" value="SJ_maturation_regulator"/>
</dbReference>
<dbReference type="PANTHER" id="PTHR47653">
    <property type="entry name" value="PROTEIN BARK BEETLE"/>
    <property type="match status" value="1"/>
</dbReference>
<dbReference type="Proteomes" id="UP000004810">
    <property type="component" value="Unassembled WGS sequence"/>
</dbReference>
<sequence length="199" mass="21972">MPYPKCPPNVSSLWDCEGFSNPNAIPLSENLCQGEDDLGIRCWGIPVFLGSEKHWKGLQIFSSSLQYVNSDPDMVALHQESTSKLEFVDILYAGYDWSTKNTTASVWIEGIPPIMNGLRIERSAGDAIHLEQLTGPVVIANSTIRNNRGHGIAVINTTDGRVFINMTTITGNYGDGIHYREGYDTSWHSAISSKRGILL</sequence>
<keyword evidence="3" id="KW-0325">Glycoprotein</keyword>
<keyword evidence="2" id="KW-0677">Repeat</keyword>
<dbReference type="PANTHER" id="PTHR47653:SF1">
    <property type="entry name" value="DELETED IN MALIGNANT BRAIN TUMORS 1 PROTEIN"/>
    <property type="match status" value="1"/>
</dbReference>
<dbReference type="GO" id="GO:0016020">
    <property type="term" value="C:membrane"/>
    <property type="evidence" value="ECO:0007669"/>
    <property type="project" value="TreeGrafter"/>
</dbReference>
<dbReference type="SMART" id="SM00710">
    <property type="entry name" value="PbH1"/>
    <property type="match status" value="3"/>
</dbReference>
<evidence type="ECO:0000256" key="2">
    <source>
        <dbReference type="ARBA" id="ARBA00022737"/>
    </source>
</evidence>
<dbReference type="InterPro" id="IPR011050">
    <property type="entry name" value="Pectin_lyase_fold/virulence"/>
</dbReference>
<dbReference type="SUPFAM" id="SSF51126">
    <property type="entry name" value="Pectin lyase-like"/>
    <property type="match status" value="1"/>
</dbReference>
<dbReference type="AlphaFoldDB" id="J9AQ74"/>
<dbReference type="Gene3D" id="2.160.20.10">
    <property type="entry name" value="Single-stranded right-handed beta-helix, Pectin lyase-like"/>
    <property type="match status" value="1"/>
</dbReference>
<dbReference type="Pfam" id="PF13229">
    <property type="entry name" value="Beta_helix"/>
    <property type="match status" value="1"/>
</dbReference>
<gene>
    <name evidence="5" type="ORF">WUBG_12577</name>
</gene>
<dbReference type="InterPro" id="IPR006626">
    <property type="entry name" value="PbH1"/>
</dbReference>
<evidence type="ECO:0000256" key="3">
    <source>
        <dbReference type="ARBA" id="ARBA00023180"/>
    </source>
</evidence>
<evidence type="ECO:0000313" key="6">
    <source>
        <dbReference type="Proteomes" id="UP000004810"/>
    </source>
</evidence>
<proteinExistence type="predicted"/>
<evidence type="ECO:0000256" key="1">
    <source>
        <dbReference type="ARBA" id="ARBA00022729"/>
    </source>
</evidence>
<evidence type="ECO:0000313" key="5">
    <source>
        <dbReference type="EMBL" id="EJW76515.1"/>
    </source>
</evidence>
<accession>J9AQ74</accession>
<feature type="domain" description="Right handed beta helix" evidence="4">
    <location>
        <begin position="113"/>
        <end position="182"/>
    </location>
</feature>
<comment type="caution">
    <text evidence="5">The sequence shown here is derived from an EMBL/GenBank/DDBJ whole genome shotgun (WGS) entry which is preliminary data.</text>
</comment>
<dbReference type="GO" id="GO:0045217">
    <property type="term" value="P:cell-cell junction maintenance"/>
    <property type="evidence" value="ECO:0007669"/>
    <property type="project" value="TreeGrafter"/>
</dbReference>
<organism evidence="5 6">
    <name type="scientific">Wuchereria bancrofti</name>
    <dbReference type="NCBI Taxonomy" id="6293"/>
    <lineage>
        <taxon>Eukaryota</taxon>
        <taxon>Metazoa</taxon>
        <taxon>Ecdysozoa</taxon>
        <taxon>Nematoda</taxon>
        <taxon>Chromadorea</taxon>
        <taxon>Rhabditida</taxon>
        <taxon>Spirurina</taxon>
        <taxon>Spiruromorpha</taxon>
        <taxon>Filarioidea</taxon>
        <taxon>Onchocercidae</taxon>
        <taxon>Wuchereria</taxon>
    </lineage>
</organism>
<name>J9AQ74_WUCBA</name>
<protein>
    <recommendedName>
        <fullName evidence="4">Right handed beta helix domain-containing protein</fullName>
    </recommendedName>
</protein>
<reference evidence="6" key="1">
    <citation type="submission" date="2012-08" db="EMBL/GenBank/DDBJ databases">
        <title>The Genome Sequence of Wuchereria bancrofti.</title>
        <authorList>
            <person name="Nutman T.B."/>
            <person name="Fink D.L."/>
            <person name="Russ C."/>
            <person name="Young S."/>
            <person name="Zeng Q."/>
            <person name="Koehrsen M."/>
            <person name="Alvarado L."/>
            <person name="Berlin A."/>
            <person name="Chapman S.B."/>
            <person name="Chen Z."/>
            <person name="Freedman E."/>
            <person name="Gellesch M."/>
            <person name="Goldberg J."/>
            <person name="Griggs A."/>
            <person name="Gujja S."/>
            <person name="Heilman E.R."/>
            <person name="Heiman D."/>
            <person name="Hepburn T."/>
            <person name="Howarth C."/>
            <person name="Jen D."/>
            <person name="Larson L."/>
            <person name="Lewis B."/>
            <person name="Mehta T."/>
            <person name="Park D."/>
            <person name="Pearson M."/>
            <person name="Roberts A."/>
            <person name="Saif S."/>
            <person name="Shea T."/>
            <person name="Shenoy N."/>
            <person name="Sisk P."/>
            <person name="Stolte C."/>
            <person name="Sykes S."/>
            <person name="Walk T."/>
            <person name="White J."/>
            <person name="Yandava C."/>
            <person name="Haas B."/>
            <person name="Henn M.R."/>
            <person name="Nusbaum C."/>
            <person name="Birren B."/>
        </authorList>
    </citation>
    <scope>NUCLEOTIDE SEQUENCE [LARGE SCALE GENOMIC DNA]</scope>
    <source>
        <strain evidence="6">NA</strain>
    </source>
</reference>
<keyword evidence="1" id="KW-0732">Signal</keyword>